<proteinExistence type="predicted"/>
<dbReference type="VEuPathDB" id="CryptoDB:Vbra_16401"/>
<keyword evidence="3" id="KW-1185">Reference proteome</keyword>
<accession>A0A0G4FW92</accession>
<evidence type="ECO:0000313" key="3">
    <source>
        <dbReference type="Proteomes" id="UP000041254"/>
    </source>
</evidence>
<reference evidence="2 3" key="1">
    <citation type="submission" date="2014-11" db="EMBL/GenBank/DDBJ databases">
        <authorList>
            <person name="Zhu J."/>
            <person name="Qi W."/>
            <person name="Song R."/>
        </authorList>
    </citation>
    <scope>NUCLEOTIDE SEQUENCE [LARGE SCALE GENOMIC DNA]</scope>
</reference>
<protein>
    <submittedName>
        <fullName evidence="2">Uncharacterized protein</fullName>
    </submittedName>
</protein>
<gene>
    <name evidence="2" type="ORF">Vbra_16401</name>
</gene>
<dbReference type="AlphaFoldDB" id="A0A0G4FW92"/>
<evidence type="ECO:0000256" key="1">
    <source>
        <dbReference type="SAM" id="MobiDB-lite"/>
    </source>
</evidence>
<feature type="region of interest" description="Disordered" evidence="1">
    <location>
        <begin position="174"/>
        <end position="194"/>
    </location>
</feature>
<dbReference type="Proteomes" id="UP000041254">
    <property type="component" value="Unassembled WGS sequence"/>
</dbReference>
<sequence length="388" mass="41305">MGASSSTNRQDLGFVCCECFTRDKAAGREPIGDVQVAADGPFAAAAVPRRRAHRLQARLVDSSRLDQELAALSASSVRVVTITPTPPYLSAYCIYASPRWDLLALARHEDRGGRLLWDAHAFEVSSVEEAVQQTRRVIQGLELQCLLFQQTADQDTAGGLSSGGKTTNCLVIHRSADPSSPSPPPCSVSHHPLPALATSPSAAKHEWQTSSTADYCEHISRALNSSAAANSTVASVALCPNPAFVDQPSCATSPSPRLTADYPQRLLSTTASDASSAASSPYPPAAARDHLIVIRRPLTPGPSQGRRSYVALPFDMGEVDLDRRDWGDRVGSALMRRVKRGAEEDSSPVFVGLLPVSVSSTEDPWAAQRVMVAVYERAAGAPADVPTP</sequence>
<dbReference type="InParanoid" id="A0A0G4FW92"/>
<evidence type="ECO:0000313" key="2">
    <source>
        <dbReference type="EMBL" id="CEM19465.1"/>
    </source>
</evidence>
<organism evidence="2 3">
    <name type="scientific">Vitrella brassicaformis (strain CCMP3155)</name>
    <dbReference type="NCBI Taxonomy" id="1169540"/>
    <lineage>
        <taxon>Eukaryota</taxon>
        <taxon>Sar</taxon>
        <taxon>Alveolata</taxon>
        <taxon>Colpodellida</taxon>
        <taxon>Vitrellaceae</taxon>
        <taxon>Vitrella</taxon>
    </lineage>
</organism>
<name>A0A0G4FW92_VITBC</name>
<dbReference type="EMBL" id="CDMY01000513">
    <property type="protein sequence ID" value="CEM19465.1"/>
    <property type="molecule type" value="Genomic_DNA"/>
</dbReference>